<protein>
    <recommendedName>
        <fullName evidence="2">Glycosyltransferase</fullName>
    </recommendedName>
</protein>
<sequence length="390" mass="42486">MNSRPLRIAVAGFFVGFPLGGQAWMILHYLVGLARLGHEVLFIEDASDWAYPFDPAVGHGVDDSGHGRAVLEGMLARQGLGGRYFYRSDIEGRTFGVSPGEMRRFCAEADLFLNVSGVIPLREEYLAPRVRAFIDTDPVFTQVKTERDPGMRDYVTAHEHHFTYGLNLPSGGVPDVPLSGLDWKPLAPPVVLDLWDGGASPGRGYTTVGTWDAKDRDLEIGGRRLNWRKSLKYEAMIDLPARLPGVELELTMSGMKEAAPRFAAAGWIVRDALAVSADPSVYRDYILGSKAHFSLAKDQNVLLKSGWFSDRSASYLAAGKPVIDEDTGFGAVLPTGEGLFAFEGPDAAVAAIRAVEADPARHGRAARRIAEEHFDAARVLTEMLAAMELG</sequence>
<evidence type="ECO:0000313" key="1">
    <source>
        <dbReference type="EMBL" id="KUG29396.1"/>
    </source>
</evidence>
<dbReference type="AlphaFoldDB" id="A0A0W8G8A7"/>
<accession>A0A0W8G8A7</accession>
<organism evidence="1">
    <name type="scientific">hydrocarbon metagenome</name>
    <dbReference type="NCBI Taxonomy" id="938273"/>
    <lineage>
        <taxon>unclassified sequences</taxon>
        <taxon>metagenomes</taxon>
        <taxon>ecological metagenomes</taxon>
    </lineage>
</organism>
<gene>
    <name evidence="1" type="ORF">ASZ90_000708</name>
</gene>
<evidence type="ECO:0008006" key="2">
    <source>
        <dbReference type="Google" id="ProtNLM"/>
    </source>
</evidence>
<comment type="caution">
    <text evidence="1">The sequence shown here is derived from an EMBL/GenBank/DDBJ whole genome shotgun (WGS) entry which is preliminary data.</text>
</comment>
<name>A0A0W8G8A7_9ZZZZ</name>
<reference evidence="1" key="1">
    <citation type="journal article" date="2015" name="Proc. Natl. Acad. Sci. U.S.A.">
        <title>Networks of energetic and metabolic interactions define dynamics in microbial communities.</title>
        <authorList>
            <person name="Embree M."/>
            <person name="Liu J.K."/>
            <person name="Al-Bassam M.M."/>
            <person name="Zengler K."/>
        </authorList>
    </citation>
    <scope>NUCLEOTIDE SEQUENCE</scope>
</reference>
<dbReference type="EMBL" id="LNQE01000090">
    <property type="protein sequence ID" value="KUG29396.1"/>
    <property type="molecule type" value="Genomic_DNA"/>
</dbReference>
<proteinExistence type="predicted"/>